<comment type="caution">
    <text evidence="8">The sequence shown here is derived from an EMBL/GenBank/DDBJ whole genome shotgun (WGS) entry which is preliminary data.</text>
</comment>
<organism evidence="8 9">
    <name type="scientific">[Myrmecia] bisecta</name>
    <dbReference type="NCBI Taxonomy" id="41462"/>
    <lineage>
        <taxon>Eukaryota</taxon>
        <taxon>Viridiplantae</taxon>
        <taxon>Chlorophyta</taxon>
        <taxon>core chlorophytes</taxon>
        <taxon>Trebouxiophyceae</taxon>
        <taxon>Trebouxiales</taxon>
        <taxon>Trebouxiaceae</taxon>
        <taxon>Myrmecia</taxon>
    </lineage>
</organism>
<name>A0AAW1R535_9CHLO</name>
<dbReference type="Pfam" id="PF13869">
    <property type="entry name" value="NUDIX_2"/>
    <property type="match status" value="1"/>
</dbReference>
<evidence type="ECO:0000259" key="7">
    <source>
        <dbReference type="PROSITE" id="PS51462"/>
    </source>
</evidence>
<protein>
    <recommendedName>
        <fullName evidence="6">Pre-mRNA cleavage factor Im 25 kDa subunit</fullName>
    </recommendedName>
</protein>
<comment type="subcellular location">
    <subcellularLocation>
        <location evidence="6">Nucleus</location>
    </subcellularLocation>
    <text evidence="6">In punctate subnuclear structures localized adjacent to nuclear speckles, called paraspeckles.</text>
</comment>
<dbReference type="InterPro" id="IPR015797">
    <property type="entry name" value="NUDIX_hydrolase-like_dom_sf"/>
</dbReference>
<comment type="function">
    <text evidence="5">Component of the cleavage factor Im (CFIm) complex that plays a key role in pre-mRNA 3'-processing. Involved in association with CPSF6 or CPSF7 in pre-MRNA 3'-end poly(A) site cleavage and poly(A) addition. NUDT21/CPSF5 binds to cleavage and polyadenylation RNA substrates. The homodimer mediates simultaneous sequence-specific recognition of two 5'-UGUA-3' elements within the pre-mRNA. Binds to, but does not hydrolyze mono- and di-adenosine nucleotides. May have a role in mRNA export.</text>
</comment>
<dbReference type="PANTHER" id="PTHR13047">
    <property type="entry name" value="PRE-MRNA CLEAVAGE FACTOR IM, 25KD SUBUNIT"/>
    <property type="match status" value="1"/>
</dbReference>
<dbReference type="Gene3D" id="3.90.79.10">
    <property type="entry name" value="Nucleoside Triphosphate Pyrophosphohydrolase"/>
    <property type="match status" value="1"/>
</dbReference>
<evidence type="ECO:0000256" key="3">
    <source>
        <dbReference type="ARBA" id="ARBA00022884"/>
    </source>
</evidence>
<accession>A0AAW1R535</accession>
<sequence>MTTQSALTVFPVQNYNFGIKDAKVEKDSSIAERLQRMQQKYQREGTRRSVDAILLVHEHNHPHVLLLQIGAAFFKLPGGRLRPGEDEKKGLERKLSNHLSPTSEALLTEWEVGECVSVFWRPNFEPALYPYLPAHITKPKEVKKLFVVPLPERCYFAVPKNLKLIAVPLFELYNNAERYGPVISAVPHLVSRFKVNLAGGHAPSLGPSPLALPAPEQQRVSTHVSQQPLQQQVY</sequence>
<evidence type="ECO:0000256" key="6">
    <source>
        <dbReference type="PIRNR" id="PIRNR017888"/>
    </source>
</evidence>
<feature type="domain" description="Nudix hydrolase" evidence="7">
    <location>
        <begin position="46"/>
        <end position="171"/>
    </location>
</feature>
<dbReference type="CDD" id="cd18871">
    <property type="entry name" value="NUDIX_Cfim25_Nudt21"/>
    <property type="match status" value="1"/>
</dbReference>
<proteinExistence type="inferred from homology"/>
<keyword evidence="4 6" id="KW-0539">Nucleus</keyword>
<comment type="subunit">
    <text evidence="6">Homodimer. Component of the cleavage factor Im (CFIm) complex.</text>
</comment>
<evidence type="ECO:0000256" key="2">
    <source>
        <dbReference type="ARBA" id="ARBA00022664"/>
    </source>
</evidence>
<dbReference type="InterPro" id="IPR000086">
    <property type="entry name" value="NUDIX_hydrolase_dom"/>
</dbReference>
<dbReference type="GO" id="GO:0031124">
    <property type="term" value="P:mRNA 3'-end processing"/>
    <property type="evidence" value="ECO:0007669"/>
    <property type="project" value="InterPro"/>
</dbReference>
<evidence type="ECO:0000313" key="8">
    <source>
        <dbReference type="EMBL" id="KAK9828531.1"/>
    </source>
</evidence>
<evidence type="ECO:0000256" key="5">
    <source>
        <dbReference type="ARBA" id="ARBA00054854"/>
    </source>
</evidence>
<evidence type="ECO:0000256" key="4">
    <source>
        <dbReference type="ARBA" id="ARBA00023242"/>
    </source>
</evidence>
<dbReference type="PROSITE" id="PS51462">
    <property type="entry name" value="NUDIX"/>
    <property type="match status" value="1"/>
</dbReference>
<reference evidence="8 9" key="1">
    <citation type="journal article" date="2024" name="Nat. Commun.">
        <title>Phylogenomics reveals the evolutionary origins of lichenization in chlorophyte algae.</title>
        <authorList>
            <person name="Puginier C."/>
            <person name="Libourel C."/>
            <person name="Otte J."/>
            <person name="Skaloud P."/>
            <person name="Haon M."/>
            <person name="Grisel S."/>
            <person name="Petersen M."/>
            <person name="Berrin J.G."/>
            <person name="Delaux P.M."/>
            <person name="Dal Grande F."/>
            <person name="Keller J."/>
        </authorList>
    </citation>
    <scope>NUCLEOTIDE SEQUENCE [LARGE SCALE GENOMIC DNA]</scope>
    <source>
        <strain evidence="8 9">SAG 2043</strain>
    </source>
</reference>
<dbReference type="SUPFAM" id="SSF55811">
    <property type="entry name" value="Nudix"/>
    <property type="match status" value="1"/>
</dbReference>
<keyword evidence="2 6" id="KW-0507">mRNA processing</keyword>
<dbReference type="EMBL" id="JALJOR010000001">
    <property type="protein sequence ID" value="KAK9828531.1"/>
    <property type="molecule type" value="Genomic_DNA"/>
</dbReference>
<dbReference type="AlphaFoldDB" id="A0AAW1R535"/>
<dbReference type="GO" id="GO:0005849">
    <property type="term" value="C:mRNA cleavage factor complex"/>
    <property type="evidence" value="ECO:0007669"/>
    <property type="project" value="UniProtKB-UniRule"/>
</dbReference>
<keyword evidence="3 6" id="KW-0694">RNA-binding</keyword>
<evidence type="ECO:0000313" key="9">
    <source>
        <dbReference type="Proteomes" id="UP001489004"/>
    </source>
</evidence>
<dbReference type="InterPro" id="IPR016706">
    <property type="entry name" value="Cleav_polyA_spec_factor_su5"/>
</dbReference>
<evidence type="ECO:0000256" key="1">
    <source>
        <dbReference type="ARBA" id="ARBA00009710"/>
    </source>
</evidence>
<dbReference type="Proteomes" id="UP001489004">
    <property type="component" value="Unassembled WGS sequence"/>
</dbReference>
<dbReference type="GO" id="GO:0003729">
    <property type="term" value="F:mRNA binding"/>
    <property type="evidence" value="ECO:0007669"/>
    <property type="project" value="UniProtKB-UniRule"/>
</dbReference>
<gene>
    <name evidence="8" type="ORF">WJX72_000619</name>
</gene>
<comment type="similarity">
    <text evidence="1 6">Belongs to the Nudix hydrolase family. CPSF5 subfamily.</text>
</comment>
<dbReference type="PIRSF" id="PIRSF017888">
    <property type="entry name" value="CPSF-25"/>
    <property type="match status" value="1"/>
</dbReference>
<dbReference type="FunFam" id="3.90.79.10:FF:000020">
    <property type="entry name" value="Pre-mRNA cleavage factor Im subunit 2"/>
    <property type="match status" value="1"/>
</dbReference>
<keyword evidence="9" id="KW-1185">Reference proteome</keyword>